<reference evidence="2" key="1">
    <citation type="submission" date="2025-08" db="UniProtKB">
        <authorList>
            <consortium name="Ensembl"/>
        </authorList>
    </citation>
    <scope>IDENTIFICATION</scope>
</reference>
<name>A0A8C4X028_EPTBU</name>
<evidence type="ECO:0000256" key="1">
    <source>
        <dbReference type="SAM" id="MobiDB-lite"/>
    </source>
</evidence>
<dbReference type="AlphaFoldDB" id="A0A8C4X028"/>
<proteinExistence type="predicted"/>
<organism evidence="2 3">
    <name type="scientific">Eptatretus burgeri</name>
    <name type="common">Inshore hagfish</name>
    <dbReference type="NCBI Taxonomy" id="7764"/>
    <lineage>
        <taxon>Eukaryota</taxon>
        <taxon>Metazoa</taxon>
        <taxon>Chordata</taxon>
        <taxon>Craniata</taxon>
        <taxon>Vertebrata</taxon>
        <taxon>Cyclostomata</taxon>
        <taxon>Myxini</taxon>
        <taxon>Myxiniformes</taxon>
        <taxon>Myxinidae</taxon>
        <taxon>Eptatretinae</taxon>
        <taxon>Eptatretus</taxon>
    </lineage>
</organism>
<reference evidence="2" key="2">
    <citation type="submission" date="2025-09" db="UniProtKB">
        <authorList>
            <consortium name="Ensembl"/>
        </authorList>
    </citation>
    <scope>IDENTIFICATION</scope>
</reference>
<evidence type="ECO:0000313" key="3">
    <source>
        <dbReference type="Proteomes" id="UP000694388"/>
    </source>
</evidence>
<accession>A0A8C4X028</accession>
<sequence length="80" mass="9341">MSLSSCAGEAQPRRAPKHLWRQPRTHIRIERRVLSDTDTPLSASVERSDRRGLGRTRMSWPTSLHGLRRSVWTFQSIRFI</sequence>
<keyword evidence="3" id="KW-1185">Reference proteome</keyword>
<evidence type="ECO:0000313" key="2">
    <source>
        <dbReference type="Ensembl" id="ENSEBUP00000022854.1"/>
    </source>
</evidence>
<protein>
    <submittedName>
        <fullName evidence="2">Uncharacterized protein</fullName>
    </submittedName>
</protein>
<dbReference type="Ensembl" id="ENSEBUT00000023430.1">
    <property type="protein sequence ID" value="ENSEBUP00000022854.1"/>
    <property type="gene ID" value="ENSEBUG00000014089.1"/>
</dbReference>
<feature type="region of interest" description="Disordered" evidence="1">
    <location>
        <begin position="1"/>
        <end position="20"/>
    </location>
</feature>
<dbReference type="OMA" id="FVGKMEC"/>
<dbReference type="GeneTree" id="ENSGT01120000271960"/>
<dbReference type="Proteomes" id="UP000694388">
    <property type="component" value="Unplaced"/>
</dbReference>